<dbReference type="PANTHER" id="PTHR24173:SF74">
    <property type="entry name" value="ANKYRIN REPEAT DOMAIN-CONTAINING PROTEIN 16"/>
    <property type="match status" value="1"/>
</dbReference>
<keyword evidence="5" id="KW-1185">Reference proteome</keyword>
<dbReference type="EMBL" id="JBEUWX010000002">
    <property type="protein sequence ID" value="MFA9950628.1"/>
    <property type="molecule type" value="Genomic_DNA"/>
</dbReference>
<evidence type="ECO:0000256" key="2">
    <source>
        <dbReference type="ARBA" id="ARBA00023043"/>
    </source>
</evidence>
<proteinExistence type="predicted"/>
<sequence>MSSSDDLIKSIRNGELDKVRALLNAGVPVDIDGSHGQPGLPIAMACFLGHVAIVKALVQHGAKVNLADNSISTSPLSMALRGNKRDVVRLLIELGVKVPESMQGSLNAEELALLRQREKLTPNVETRGRSGSSAIEEIDMVGCYGTDTGTLEADVMRMAREMAAKKKLR</sequence>
<keyword evidence="1" id="KW-0677">Repeat</keyword>
<evidence type="ECO:0000313" key="4">
    <source>
        <dbReference type="EMBL" id="MFA9950628.1"/>
    </source>
</evidence>
<comment type="caution">
    <text evidence="4">The sequence shown here is derived from an EMBL/GenBank/DDBJ whole genome shotgun (WGS) entry which is preliminary data.</text>
</comment>
<dbReference type="Pfam" id="PF12796">
    <property type="entry name" value="Ank_2"/>
    <property type="match status" value="1"/>
</dbReference>
<organism evidence="4 5">
    <name type="scientific">Dentiradicibacter hellwigii</name>
    <dbReference type="NCBI Taxonomy" id="3149053"/>
    <lineage>
        <taxon>Bacteria</taxon>
        <taxon>Pseudomonadati</taxon>
        <taxon>Pseudomonadota</taxon>
        <taxon>Betaproteobacteria</taxon>
        <taxon>Rhodocyclales</taxon>
        <taxon>Rhodocyclaceae</taxon>
        <taxon>Dentiradicibacter</taxon>
    </lineage>
</organism>
<protein>
    <submittedName>
        <fullName evidence="4">Ankyrin repeat domain-containing protein</fullName>
    </submittedName>
</protein>
<gene>
    <name evidence="4" type="ORF">ABCS64_09925</name>
</gene>
<dbReference type="SUPFAM" id="SSF48403">
    <property type="entry name" value="Ankyrin repeat"/>
    <property type="match status" value="1"/>
</dbReference>
<accession>A0ABV4UHA0</accession>
<dbReference type="InterPro" id="IPR036770">
    <property type="entry name" value="Ankyrin_rpt-contain_sf"/>
</dbReference>
<evidence type="ECO:0000256" key="1">
    <source>
        <dbReference type="ARBA" id="ARBA00022737"/>
    </source>
</evidence>
<dbReference type="SMART" id="SM00248">
    <property type="entry name" value="ANK"/>
    <property type="match status" value="3"/>
</dbReference>
<evidence type="ECO:0000256" key="3">
    <source>
        <dbReference type="PROSITE-ProRule" id="PRU00023"/>
    </source>
</evidence>
<evidence type="ECO:0000313" key="5">
    <source>
        <dbReference type="Proteomes" id="UP001574673"/>
    </source>
</evidence>
<dbReference type="PANTHER" id="PTHR24173">
    <property type="entry name" value="ANKYRIN REPEAT CONTAINING"/>
    <property type="match status" value="1"/>
</dbReference>
<name>A0ABV4UHA0_9RHOO</name>
<dbReference type="PROSITE" id="PS50088">
    <property type="entry name" value="ANK_REPEAT"/>
    <property type="match status" value="1"/>
</dbReference>
<reference evidence="5" key="1">
    <citation type="submission" date="2024-06" db="EMBL/GenBank/DDBJ databases">
        <title>Radixoralia hellwigii gen. nov., sp nov., isolated from a root canal in the human oral cavity.</title>
        <authorList>
            <person name="Bartsch S."/>
            <person name="Wittmer A."/>
            <person name="Schulz A.-K."/>
            <person name="Neumann-Schaal M."/>
            <person name="Wolf J."/>
            <person name="Gronow S."/>
            <person name="Tennert C."/>
            <person name="Haecker G."/>
            <person name="Cieplik F."/>
            <person name="Al-Ahmad A."/>
        </authorList>
    </citation>
    <scope>NUCLEOTIDE SEQUENCE [LARGE SCALE GENOMIC DNA]</scope>
    <source>
        <strain evidence="5">Wk13</strain>
    </source>
</reference>
<dbReference type="Proteomes" id="UP001574673">
    <property type="component" value="Unassembled WGS sequence"/>
</dbReference>
<dbReference type="RefSeq" id="WP_418891671.1">
    <property type="nucleotide sequence ID" value="NZ_JBEUWX010000002.1"/>
</dbReference>
<dbReference type="InterPro" id="IPR002110">
    <property type="entry name" value="Ankyrin_rpt"/>
</dbReference>
<keyword evidence="2 3" id="KW-0040">ANK repeat</keyword>
<feature type="repeat" description="ANK" evidence="3">
    <location>
        <begin position="37"/>
        <end position="69"/>
    </location>
</feature>
<dbReference type="Gene3D" id="1.25.40.20">
    <property type="entry name" value="Ankyrin repeat-containing domain"/>
    <property type="match status" value="1"/>
</dbReference>